<dbReference type="InterPro" id="IPR004182">
    <property type="entry name" value="GRAM"/>
</dbReference>
<dbReference type="SUPFAM" id="SSF53756">
    <property type="entry name" value="UDP-Glycosyltransferase/glycogen phosphorylase"/>
    <property type="match status" value="1"/>
</dbReference>
<accession>A0AA38H765</accession>
<dbReference type="Proteomes" id="UP001164286">
    <property type="component" value="Unassembled WGS sequence"/>
</dbReference>
<protein>
    <recommendedName>
        <fullName evidence="5">Sterol 3-beta-glucosyltransferase</fullName>
        <ecNumber evidence="4">2.4.1.173</ecNumber>
    </recommendedName>
    <alternativeName>
        <fullName evidence="17">Autophagy-related protein 26</fullName>
    </alternativeName>
</protein>
<comment type="subcellular location">
    <subcellularLocation>
        <location evidence="2">Cytoplasm</location>
    </subcellularLocation>
    <subcellularLocation>
        <location evidence="1">Membrane</location>
        <topology evidence="1">Peripheral membrane protein</topology>
    </subcellularLocation>
</comment>
<dbReference type="GO" id="GO:0016020">
    <property type="term" value="C:membrane"/>
    <property type="evidence" value="ECO:0007669"/>
    <property type="project" value="UniProtKB-SubCell"/>
</dbReference>
<feature type="compositionally biased region" description="Basic and acidic residues" evidence="20">
    <location>
        <begin position="60"/>
        <end position="84"/>
    </location>
</feature>
<evidence type="ECO:0000256" key="5">
    <source>
        <dbReference type="ARBA" id="ARBA00017894"/>
    </source>
</evidence>
<dbReference type="InterPro" id="IPR001849">
    <property type="entry name" value="PH_domain"/>
</dbReference>
<dbReference type="GO" id="GO:0016906">
    <property type="term" value="F:sterol 3-beta-glucosyltransferase activity"/>
    <property type="evidence" value="ECO:0007669"/>
    <property type="project" value="UniProtKB-EC"/>
</dbReference>
<keyword evidence="7" id="KW-0444">Lipid biosynthesis</keyword>
<organism evidence="22 23">
    <name type="scientific">Dioszegia hungarica</name>
    <dbReference type="NCBI Taxonomy" id="4972"/>
    <lineage>
        <taxon>Eukaryota</taxon>
        <taxon>Fungi</taxon>
        <taxon>Dikarya</taxon>
        <taxon>Basidiomycota</taxon>
        <taxon>Agaricomycotina</taxon>
        <taxon>Tremellomycetes</taxon>
        <taxon>Tremellales</taxon>
        <taxon>Bulleribasidiaceae</taxon>
        <taxon>Dioszegia</taxon>
    </lineage>
</organism>
<gene>
    <name evidence="22" type="ORF">MKK02DRAFT_26094</name>
</gene>
<dbReference type="FunFam" id="2.30.29.30:FF:000303">
    <property type="entry name" value="Sterol 3-beta-glucosyltransferase"/>
    <property type="match status" value="1"/>
</dbReference>
<dbReference type="Gene3D" id="3.40.50.2000">
    <property type="entry name" value="Glycogen Phosphorylase B"/>
    <property type="match status" value="2"/>
</dbReference>
<feature type="region of interest" description="Disordered" evidence="20">
    <location>
        <begin position="176"/>
        <end position="338"/>
    </location>
</feature>
<dbReference type="FunFam" id="2.30.29.30:FF:000391">
    <property type="entry name" value="Sterol 3-beta-glucosyltransferase"/>
    <property type="match status" value="1"/>
</dbReference>
<keyword evidence="6" id="KW-0963">Cytoplasm</keyword>
<comment type="caution">
    <text evidence="22">The sequence shown here is derived from an EMBL/GenBank/DDBJ whole genome shotgun (WGS) entry which is preliminary data.</text>
</comment>
<dbReference type="PANTHER" id="PTHR48050">
    <property type="entry name" value="STEROL 3-BETA-GLUCOSYLTRANSFERASE"/>
    <property type="match status" value="1"/>
</dbReference>
<evidence type="ECO:0000256" key="17">
    <source>
        <dbReference type="ARBA" id="ARBA00029843"/>
    </source>
</evidence>
<keyword evidence="15" id="KW-1207">Sterol metabolism</keyword>
<evidence type="ECO:0000313" key="23">
    <source>
        <dbReference type="Proteomes" id="UP001164286"/>
    </source>
</evidence>
<feature type="compositionally biased region" description="Basic and acidic residues" evidence="20">
    <location>
        <begin position="303"/>
        <end position="323"/>
    </location>
</feature>
<dbReference type="FunFam" id="3.40.50.2000:FF:000029">
    <property type="entry name" value="Sterol 3-beta-glucosyltransferase"/>
    <property type="match status" value="1"/>
</dbReference>
<dbReference type="PROSITE" id="PS50003">
    <property type="entry name" value="PH_DOMAIN"/>
    <property type="match status" value="1"/>
</dbReference>
<dbReference type="SMART" id="SM00568">
    <property type="entry name" value="GRAM"/>
    <property type="match status" value="2"/>
</dbReference>
<name>A0AA38H765_9TREE</name>
<dbReference type="InterPro" id="IPR010610">
    <property type="entry name" value="EryCIII-like_C"/>
</dbReference>
<feature type="region of interest" description="Disordered" evidence="20">
    <location>
        <begin position="1298"/>
        <end position="1319"/>
    </location>
</feature>
<feature type="compositionally biased region" description="Low complexity" evidence="20">
    <location>
        <begin position="1537"/>
        <end position="1557"/>
    </location>
</feature>
<keyword evidence="14" id="KW-0472">Membrane</keyword>
<dbReference type="CDD" id="cd13215">
    <property type="entry name" value="PH-GRAM1_AGT26"/>
    <property type="match status" value="1"/>
</dbReference>
<dbReference type="CDD" id="cd13216">
    <property type="entry name" value="PH-GRAM2_AGT26"/>
    <property type="match status" value="1"/>
</dbReference>
<feature type="region of interest" description="Disordered" evidence="20">
    <location>
        <begin position="631"/>
        <end position="825"/>
    </location>
</feature>
<feature type="compositionally biased region" description="Pro residues" evidence="20">
    <location>
        <begin position="1"/>
        <end position="11"/>
    </location>
</feature>
<evidence type="ECO:0000256" key="2">
    <source>
        <dbReference type="ARBA" id="ARBA00004496"/>
    </source>
</evidence>
<dbReference type="InterPro" id="IPR048065">
    <property type="entry name" value="ATG26_PH_GRAM2"/>
</dbReference>
<feature type="region of interest" description="Disordered" evidence="20">
    <location>
        <begin position="1"/>
        <end position="123"/>
    </location>
</feature>
<keyword evidence="16" id="KW-0753">Steroid metabolism</keyword>
<dbReference type="Pfam" id="PF03033">
    <property type="entry name" value="Glyco_transf_28"/>
    <property type="match status" value="1"/>
</dbReference>
<dbReference type="SUPFAM" id="SSF50729">
    <property type="entry name" value="PH domain-like"/>
    <property type="match status" value="1"/>
</dbReference>
<dbReference type="InterPro" id="IPR002213">
    <property type="entry name" value="UDP_glucos_trans"/>
</dbReference>
<dbReference type="PANTHER" id="PTHR48050:SF25">
    <property type="entry name" value="STEROL 3-BETA-GLUCOSYLTRANSFERASE"/>
    <property type="match status" value="1"/>
</dbReference>
<dbReference type="GO" id="GO:0005975">
    <property type="term" value="P:carbohydrate metabolic process"/>
    <property type="evidence" value="ECO:0007669"/>
    <property type="project" value="InterPro"/>
</dbReference>
<evidence type="ECO:0000256" key="10">
    <source>
        <dbReference type="ARBA" id="ARBA00022737"/>
    </source>
</evidence>
<dbReference type="RefSeq" id="XP_052944869.1">
    <property type="nucleotide sequence ID" value="XM_053087138.1"/>
</dbReference>
<keyword evidence="8" id="KW-0328">Glycosyltransferase</keyword>
<evidence type="ECO:0000256" key="14">
    <source>
        <dbReference type="ARBA" id="ARBA00023136"/>
    </source>
</evidence>
<keyword evidence="12" id="KW-0756">Sterol biosynthesis</keyword>
<evidence type="ECO:0000256" key="13">
    <source>
        <dbReference type="ARBA" id="ARBA00023098"/>
    </source>
</evidence>
<keyword evidence="11" id="KW-0752">Steroid biosynthesis</keyword>
<comment type="catalytic activity">
    <reaction evidence="19">
        <text>a sterol + UDP-alpha-D-glucose = a sterol 3-beta-D-glucoside + UDP + H(+)</text>
        <dbReference type="Rhea" id="RHEA:22724"/>
        <dbReference type="ChEBI" id="CHEBI:15378"/>
        <dbReference type="ChEBI" id="CHEBI:15889"/>
        <dbReference type="ChEBI" id="CHEBI:37424"/>
        <dbReference type="ChEBI" id="CHEBI:58223"/>
        <dbReference type="ChEBI" id="CHEBI:58885"/>
        <dbReference type="EC" id="2.4.1.173"/>
    </reaction>
    <physiologicalReaction direction="left-to-right" evidence="19">
        <dbReference type="Rhea" id="RHEA:22725"/>
    </physiologicalReaction>
</comment>
<dbReference type="EMBL" id="JAKWFO010000005">
    <property type="protein sequence ID" value="KAI9635092.1"/>
    <property type="molecule type" value="Genomic_DNA"/>
</dbReference>
<keyword evidence="9" id="KW-0808">Transferase</keyword>
<keyword evidence="13" id="KW-0443">Lipid metabolism</keyword>
<dbReference type="Gene3D" id="2.30.29.30">
    <property type="entry name" value="Pleckstrin-homology domain (PH domain)/Phosphotyrosine-binding domain (PTB)"/>
    <property type="match status" value="2"/>
</dbReference>
<feature type="compositionally biased region" description="Low complexity" evidence="20">
    <location>
        <begin position="715"/>
        <end position="741"/>
    </location>
</feature>
<dbReference type="GO" id="GO:0016126">
    <property type="term" value="P:sterol biosynthetic process"/>
    <property type="evidence" value="ECO:0007669"/>
    <property type="project" value="UniProtKB-KW"/>
</dbReference>
<evidence type="ECO:0000256" key="4">
    <source>
        <dbReference type="ARBA" id="ARBA00012650"/>
    </source>
</evidence>
<evidence type="ECO:0000256" key="7">
    <source>
        <dbReference type="ARBA" id="ARBA00022516"/>
    </source>
</evidence>
<feature type="compositionally biased region" description="Basic and acidic residues" evidence="20">
    <location>
        <begin position="1298"/>
        <end position="1318"/>
    </location>
</feature>
<reference evidence="22" key="1">
    <citation type="journal article" date="2022" name="G3 (Bethesda)">
        <title>High quality genome of the basidiomycete yeast Dioszegia hungarica PDD-24b-2 isolated from cloud water.</title>
        <authorList>
            <person name="Jarrige D."/>
            <person name="Haridas S."/>
            <person name="Bleykasten-Grosshans C."/>
            <person name="Joly M."/>
            <person name="Nadalig T."/>
            <person name="Sancelme M."/>
            <person name="Vuilleumier S."/>
            <person name="Grigoriev I.V."/>
            <person name="Amato P."/>
            <person name="Bringel F."/>
        </authorList>
    </citation>
    <scope>NUCLEOTIDE SEQUENCE</scope>
    <source>
        <strain evidence="22">PDD-24b-2</strain>
    </source>
</reference>
<evidence type="ECO:0000256" key="6">
    <source>
        <dbReference type="ARBA" id="ARBA00022490"/>
    </source>
</evidence>
<keyword evidence="23" id="KW-1185">Reference proteome</keyword>
<comment type="catalytic activity">
    <reaction evidence="18">
        <text>ergosterol + UDP-alpha-D-glucose = ergosteryl 3-beta-D-glucoside + UDP + H(+)</text>
        <dbReference type="Rhea" id="RHEA:61836"/>
        <dbReference type="ChEBI" id="CHEBI:15378"/>
        <dbReference type="ChEBI" id="CHEBI:16933"/>
        <dbReference type="ChEBI" id="CHEBI:52973"/>
        <dbReference type="ChEBI" id="CHEBI:58223"/>
        <dbReference type="ChEBI" id="CHEBI:58885"/>
    </reaction>
    <physiologicalReaction direction="left-to-right" evidence="18">
        <dbReference type="Rhea" id="RHEA:61837"/>
    </physiologicalReaction>
</comment>
<feature type="domain" description="PH" evidence="21">
    <location>
        <begin position="423"/>
        <end position="515"/>
    </location>
</feature>
<dbReference type="Pfam" id="PF00169">
    <property type="entry name" value="PH"/>
    <property type="match status" value="1"/>
</dbReference>
<feature type="compositionally biased region" description="Basic and acidic residues" evidence="20">
    <location>
        <begin position="239"/>
        <end position="269"/>
    </location>
</feature>
<keyword evidence="10" id="KW-0677">Repeat</keyword>
<evidence type="ECO:0000256" key="18">
    <source>
        <dbReference type="ARBA" id="ARBA00047886"/>
    </source>
</evidence>
<evidence type="ECO:0000256" key="20">
    <source>
        <dbReference type="SAM" id="MobiDB-lite"/>
    </source>
</evidence>
<evidence type="ECO:0000256" key="8">
    <source>
        <dbReference type="ARBA" id="ARBA00022676"/>
    </source>
</evidence>
<dbReference type="InterPro" id="IPR050426">
    <property type="entry name" value="Glycosyltransferase_28"/>
</dbReference>
<dbReference type="Pfam" id="PF06722">
    <property type="entry name" value="EryCIII-like_C"/>
    <property type="match status" value="1"/>
</dbReference>
<dbReference type="CDD" id="cd03784">
    <property type="entry name" value="GT1_Gtf-like"/>
    <property type="match status" value="1"/>
</dbReference>
<sequence length="1557" mass="171411">MPAEEQPPFPKPAVEQPMQSPGSKHPNAEALLNAAAKHVFPESQRTTIPPIRQENEHEDAEVTREGQDGKQEEDKRQRKDREEEPIIGGTPLDEMTPMETPMGNTGSGGAGFPFSKPPKGSLAETAIPEGEAITGPTAGDEEYSVKAVRPGFGAGKEIGSVRMGASALMSALNALPWEEDAGDNSSDSEDEEEHHPQDERHSARPSRPKGRFTVHQAWSTKEAADHLASRMHSSLHTIRPQEKSGSDSEDIAFRRPNEDEARELSEEGKPAIIAEVISGDRRRSSTASSGSMPPGARGVLNDRIAKEEHQASKEESKEMDRTGSNRSGGESPSDGNVDAALHEAEGEGEEIENRMGMGDGERQRVRKEKLGQRLMEVFGLSEREAVIEEMRCWLLRSIMLKGYMYLTARHICFFAHMPDRENVVVKSGPLSKKAGRMKTKTKYWMVLKNDVLSWFESTADPYFPKGNISLQYVSSCEAMEDLRLKIRTPERNYSFIAETESARDEWVKAIQKVMFKTQHEGENVKLVIPLEAILEVEHSPTLEFAETVEIRCVDPDDQMSVDSYFFASFANTDRTIRTIKRLIEARPAEMLPRLNSEPDLTLAAADAEAEHEEAEQKKHKGVLGGLKKALKPLVGGSHSDQPKKSVSIAEGSRGSEETLHPGLGGVGGGGGSAVEDGYDGYPPRQTGTAPPVKGEKGWTGWLKKPVVKMMHSKPSSSGASMRSSTSARSSTLHPVKSNSSRRSSRPGPGEAEHVTEVVEPVIPNSDSDYSSDDDAGPQHPHSRRGARKSRGSFNSDMSARSGLERSDYAMVDGSEEGRHEEGETARKFRSVFSLPDREELIDHFPGYLYRVLPVSGRFFVSTNYFCFRSSQLLYKTKVCRMMIPIRDLYGLKAQKAFRFNHSGLIIVIKGHEEIFLEFSSSERREACVRVLEQRMEEIRLNSPSKFGATSSHQPDTGNLEMRIMEDLDESAPLETRTPPPVSPSGMFESTTSTFLEFKPDPMRVTCLTIGSRGDVQPYIALCKGLQAEGHHTKIATHGEYKDWVEGHGIEFASVGGDPAELMQMCVDNGMFTVSFLKEGLGKFRGWLDDLLCSSWEACQGSDLLIESPSAMGGVHIAEALQIPYYRAFTMPWTRTRAYPHAFAVPEHKKGGAYNYMTYTMFDQVFWRAISGQVNRWRRKTMGIEATNFDKLEQHKIPFLYNFSPSVVPPPLDWTEWIHVTGYWFLENADESAAKDKKQWSPPDGLLEFMEEAKSKGKKIVYIGFGSIVVSDPEEMTRCVCDAVVDADVYAILSKGWSDRGSKKDGDGDKDGKDGKDADGADGVKYPKNIFSIDSIDHSWLFTRIDAACHHGGAGTTGASLRAGIPTIIKPFFGDQAFWSERVESLNVGSAVRKLTVESLSEALKKATTDEKQIAKAKVVGEMIRRENGVVRAIEAIYRDLEYAKSQIKPLPTPQDGSIPLTKMSSLLSKDSISLSGLSLTMHLGTPQKVAAEQPAHTQSQSRDTSADREPGSDGSWSVVSQEGRSRAGSVTGPEQEGASAPAAAGGRALDLGLGPAI</sequence>
<evidence type="ECO:0000259" key="21">
    <source>
        <dbReference type="PROSITE" id="PS50003"/>
    </source>
</evidence>
<evidence type="ECO:0000256" key="16">
    <source>
        <dbReference type="ARBA" id="ARBA00023221"/>
    </source>
</evidence>
<dbReference type="InterPro" id="IPR011993">
    <property type="entry name" value="PH-like_dom_sf"/>
</dbReference>
<evidence type="ECO:0000256" key="11">
    <source>
        <dbReference type="ARBA" id="ARBA00022955"/>
    </source>
</evidence>
<feature type="compositionally biased region" description="Polar residues" evidence="20">
    <location>
        <begin position="324"/>
        <end position="334"/>
    </location>
</feature>
<evidence type="ECO:0000313" key="22">
    <source>
        <dbReference type="EMBL" id="KAI9635092.1"/>
    </source>
</evidence>
<dbReference type="GO" id="GO:0005737">
    <property type="term" value="C:cytoplasm"/>
    <property type="evidence" value="ECO:0007669"/>
    <property type="project" value="UniProtKB-SubCell"/>
</dbReference>
<dbReference type="FunFam" id="3.40.50.2000:FF:000009">
    <property type="entry name" value="Sterol 3-beta-glucosyltransferase UGT80A2"/>
    <property type="match status" value="1"/>
</dbReference>
<dbReference type="InterPro" id="IPR004276">
    <property type="entry name" value="GlycoTrans_28_N"/>
</dbReference>
<feature type="region of interest" description="Disordered" evidence="20">
    <location>
        <begin position="1488"/>
        <end position="1557"/>
    </location>
</feature>
<dbReference type="InterPro" id="IPR048066">
    <property type="entry name" value="ATG26_PH_GRAM1"/>
</dbReference>
<comment type="similarity">
    <text evidence="3">Belongs to the glycosyltransferase 28 family.</text>
</comment>
<evidence type="ECO:0000256" key="12">
    <source>
        <dbReference type="ARBA" id="ARBA00023011"/>
    </source>
</evidence>
<feature type="compositionally biased region" description="Basic and acidic residues" evidence="20">
    <location>
        <begin position="193"/>
        <end position="202"/>
    </location>
</feature>
<dbReference type="EC" id="2.4.1.173" evidence="4"/>
<evidence type="ECO:0000256" key="3">
    <source>
        <dbReference type="ARBA" id="ARBA00006962"/>
    </source>
</evidence>
<evidence type="ECO:0000256" key="1">
    <source>
        <dbReference type="ARBA" id="ARBA00004170"/>
    </source>
</evidence>
<feature type="compositionally biased region" description="Basic and acidic residues" evidence="20">
    <location>
        <begin position="815"/>
        <end position="825"/>
    </location>
</feature>
<dbReference type="Pfam" id="PF02893">
    <property type="entry name" value="GRAM"/>
    <property type="match status" value="1"/>
</dbReference>
<proteinExistence type="inferred from homology"/>
<feature type="compositionally biased region" description="Gly residues" evidence="20">
    <location>
        <begin position="662"/>
        <end position="672"/>
    </location>
</feature>
<feature type="compositionally biased region" description="Basic residues" evidence="20">
    <location>
        <begin position="203"/>
        <end position="212"/>
    </location>
</feature>
<dbReference type="SMART" id="SM00233">
    <property type="entry name" value="PH"/>
    <property type="match status" value="1"/>
</dbReference>
<feature type="compositionally biased region" description="Acidic residues" evidence="20">
    <location>
        <begin position="177"/>
        <end position="192"/>
    </location>
</feature>
<feature type="compositionally biased region" description="Basic residues" evidence="20">
    <location>
        <begin position="780"/>
        <end position="790"/>
    </location>
</feature>
<evidence type="ECO:0000256" key="15">
    <source>
        <dbReference type="ARBA" id="ARBA00023166"/>
    </source>
</evidence>
<dbReference type="GeneID" id="77726339"/>
<evidence type="ECO:0000256" key="9">
    <source>
        <dbReference type="ARBA" id="ARBA00022679"/>
    </source>
</evidence>
<evidence type="ECO:0000256" key="19">
    <source>
        <dbReference type="ARBA" id="ARBA00049453"/>
    </source>
</evidence>